<dbReference type="Proteomes" id="UP000551758">
    <property type="component" value="Unassembled WGS sequence"/>
</dbReference>
<evidence type="ECO:0000313" key="2">
    <source>
        <dbReference type="Proteomes" id="UP000551758"/>
    </source>
</evidence>
<accession>A0A7J7F5Z5</accession>
<reference evidence="1 2" key="1">
    <citation type="journal article" date="2020" name="Mol. Biol. Evol.">
        <title>Interspecific Gene Flow and the Evolution of Specialization in Black and White Rhinoceros.</title>
        <authorList>
            <person name="Moodley Y."/>
            <person name="Westbury M.V."/>
            <person name="Russo I.M."/>
            <person name="Gopalakrishnan S."/>
            <person name="Rakotoarivelo A."/>
            <person name="Olsen R.A."/>
            <person name="Prost S."/>
            <person name="Tunstall T."/>
            <person name="Ryder O.A."/>
            <person name="Dalen L."/>
            <person name="Bruford M.W."/>
        </authorList>
    </citation>
    <scope>NUCLEOTIDE SEQUENCE [LARGE SCALE GENOMIC DNA]</scope>
    <source>
        <strain evidence="1">SBR-YM</strain>
        <tissue evidence="1">Skin</tissue>
    </source>
</reference>
<gene>
    <name evidence="1" type="ORF">HPG69_006643</name>
</gene>
<evidence type="ECO:0000313" key="1">
    <source>
        <dbReference type="EMBL" id="KAF5923472.1"/>
    </source>
</evidence>
<keyword evidence="2" id="KW-1185">Reference proteome</keyword>
<name>A0A7J7F5Z5_DICBM</name>
<organism evidence="1 2">
    <name type="scientific">Diceros bicornis minor</name>
    <name type="common">South-central black rhinoceros</name>
    <dbReference type="NCBI Taxonomy" id="77932"/>
    <lineage>
        <taxon>Eukaryota</taxon>
        <taxon>Metazoa</taxon>
        <taxon>Chordata</taxon>
        <taxon>Craniata</taxon>
        <taxon>Vertebrata</taxon>
        <taxon>Euteleostomi</taxon>
        <taxon>Mammalia</taxon>
        <taxon>Eutheria</taxon>
        <taxon>Laurasiatheria</taxon>
        <taxon>Perissodactyla</taxon>
        <taxon>Rhinocerotidae</taxon>
        <taxon>Diceros</taxon>
    </lineage>
</organism>
<dbReference type="AlphaFoldDB" id="A0A7J7F5Z5"/>
<dbReference type="EMBL" id="JACDTQ010001259">
    <property type="protein sequence ID" value="KAF5923472.1"/>
    <property type="molecule type" value="Genomic_DNA"/>
</dbReference>
<proteinExistence type="predicted"/>
<sequence length="130" mass="14913">MSMVNIIILWNSEIGGKSPGAYYLFMVKVHYAESITVFRKLQKLTNTQYHSGFSPLMDTINPLLQEAPHEASLFTLVSHVHQLLIDVYQLCPSLPHYHVQNQTTVIELGNRVKYHFINFDKICNVCGEPH</sequence>
<feature type="non-terminal residue" evidence="1">
    <location>
        <position position="1"/>
    </location>
</feature>
<protein>
    <submittedName>
        <fullName evidence="1">Uncharacterized protein</fullName>
    </submittedName>
</protein>
<comment type="caution">
    <text evidence="1">The sequence shown here is derived from an EMBL/GenBank/DDBJ whole genome shotgun (WGS) entry which is preliminary data.</text>
</comment>